<evidence type="ECO:0000256" key="5">
    <source>
        <dbReference type="SAM" id="Coils"/>
    </source>
</evidence>
<keyword evidence="9" id="KW-1185">Reference proteome</keyword>
<evidence type="ECO:0000256" key="4">
    <source>
        <dbReference type="ARBA" id="ARBA00023136"/>
    </source>
</evidence>
<reference evidence="8 9" key="1">
    <citation type="submission" date="2017-03" db="EMBL/GenBank/DDBJ databases">
        <authorList>
            <person name="Afonso C.L."/>
            <person name="Miller P.J."/>
            <person name="Scott M.A."/>
            <person name="Spackman E."/>
            <person name="Goraichik I."/>
            <person name="Dimitrov K.M."/>
            <person name="Suarez D.L."/>
            <person name="Swayne D.E."/>
        </authorList>
    </citation>
    <scope>NUCLEOTIDE SEQUENCE [LARGE SCALE GENOMIC DNA]</scope>
    <source>
        <strain evidence="8 9">CECT 7680</strain>
    </source>
</reference>
<accession>A0A1Y5TIH3</accession>
<protein>
    <recommendedName>
        <fullName evidence="7">Lipopolysaccharide assembly protein A domain-containing protein</fullName>
    </recommendedName>
</protein>
<sequence>MRYLKYAFYTILAIVLVSIAVANRQVVTLHLLTDDIAGLIGVQATIQLPLFLIVFGGIVAGLLIGFVWEWFREHKHRAEAAREKREKARLAREVERLRETKAKPEDEVLALLEDGKAAG</sequence>
<organism evidence="8 9">
    <name type="scientific">Pseudoruegeria aquimaris</name>
    <dbReference type="NCBI Taxonomy" id="393663"/>
    <lineage>
        <taxon>Bacteria</taxon>
        <taxon>Pseudomonadati</taxon>
        <taxon>Pseudomonadota</taxon>
        <taxon>Alphaproteobacteria</taxon>
        <taxon>Rhodobacterales</taxon>
        <taxon>Roseobacteraceae</taxon>
        <taxon>Pseudoruegeria</taxon>
    </lineage>
</organism>
<evidence type="ECO:0000313" key="9">
    <source>
        <dbReference type="Proteomes" id="UP000193409"/>
    </source>
</evidence>
<evidence type="ECO:0000256" key="3">
    <source>
        <dbReference type="ARBA" id="ARBA00022989"/>
    </source>
</evidence>
<feature type="coiled-coil region" evidence="5">
    <location>
        <begin position="71"/>
        <end position="107"/>
    </location>
</feature>
<name>A0A1Y5TIH3_9RHOB</name>
<dbReference type="Proteomes" id="UP000193409">
    <property type="component" value="Unassembled WGS sequence"/>
</dbReference>
<dbReference type="OrthoDB" id="7689797at2"/>
<keyword evidence="3 6" id="KW-1133">Transmembrane helix</keyword>
<dbReference type="GO" id="GO:0005886">
    <property type="term" value="C:plasma membrane"/>
    <property type="evidence" value="ECO:0007669"/>
    <property type="project" value="InterPro"/>
</dbReference>
<dbReference type="RefSeq" id="WP_085869905.1">
    <property type="nucleotide sequence ID" value="NZ_FWFQ01000036.1"/>
</dbReference>
<dbReference type="Pfam" id="PF06305">
    <property type="entry name" value="LapA_dom"/>
    <property type="match status" value="1"/>
</dbReference>
<keyword evidence="4 6" id="KW-0472">Membrane</keyword>
<keyword evidence="2 6" id="KW-0812">Transmembrane</keyword>
<evidence type="ECO:0000259" key="7">
    <source>
        <dbReference type="Pfam" id="PF06305"/>
    </source>
</evidence>
<gene>
    <name evidence="8" type="ORF">PSA7680_03418</name>
</gene>
<keyword evidence="1" id="KW-1003">Cell membrane</keyword>
<dbReference type="AlphaFoldDB" id="A0A1Y5TIH3"/>
<keyword evidence="5" id="KW-0175">Coiled coil</keyword>
<dbReference type="InterPro" id="IPR010445">
    <property type="entry name" value="LapA_dom"/>
</dbReference>
<evidence type="ECO:0000256" key="1">
    <source>
        <dbReference type="ARBA" id="ARBA00022475"/>
    </source>
</evidence>
<feature type="domain" description="Lipopolysaccharide assembly protein A" evidence="7">
    <location>
        <begin position="23"/>
        <end position="95"/>
    </location>
</feature>
<dbReference type="EMBL" id="FWFQ01000036">
    <property type="protein sequence ID" value="SLN64749.1"/>
    <property type="molecule type" value="Genomic_DNA"/>
</dbReference>
<evidence type="ECO:0000313" key="8">
    <source>
        <dbReference type="EMBL" id="SLN64749.1"/>
    </source>
</evidence>
<evidence type="ECO:0000256" key="6">
    <source>
        <dbReference type="SAM" id="Phobius"/>
    </source>
</evidence>
<feature type="transmembrane region" description="Helical" evidence="6">
    <location>
        <begin position="46"/>
        <end position="68"/>
    </location>
</feature>
<evidence type="ECO:0000256" key="2">
    <source>
        <dbReference type="ARBA" id="ARBA00022692"/>
    </source>
</evidence>
<proteinExistence type="predicted"/>